<evidence type="ECO:0000313" key="7">
    <source>
        <dbReference type="Proteomes" id="UP000190675"/>
    </source>
</evidence>
<dbReference type="SUPFAM" id="SSF53850">
    <property type="entry name" value="Periplasmic binding protein-like II"/>
    <property type="match status" value="1"/>
</dbReference>
<feature type="domain" description="Solute-binding protein family 5" evidence="5">
    <location>
        <begin position="81"/>
        <end position="432"/>
    </location>
</feature>
<dbReference type="GO" id="GO:1904680">
    <property type="term" value="F:peptide transmembrane transporter activity"/>
    <property type="evidence" value="ECO:0007669"/>
    <property type="project" value="TreeGrafter"/>
</dbReference>
<sequence length="513" mass="56590">MTAAIGARKLAQIFLGAAFGAAMLAGAAHAQKPGGSITVGLEFDIPGFDPLKVGVYDTSTETAAAAIFDTLTTLDDKGDAQPKLALSWAHSDDFKTWTFKLRPGVKFQDGTPFNAEAVKANFDRQKDPANKCRCAFYIAYIHDVQAPDELTAVYNLSDPAANLPAVFTLQSSNNVIHSPTAWKTKGDDYNRNPVGTGPYVLKSWTAGDRMVLEKNPDYWDKGHVYLDRIVLKPLPDAQSRFASLQSGEADIIWDDEVDADNIQKAQKDPKMTVHTYAGSGAAVYAFNTKAAPFDDVRVRQALVMAIDRNKMSQALTNGLSRPASNPYGEGSWVKCKDDGALPSDVEKAKALIKDYGKPVDFKMIVTATPRGRNTGQILQQFWKRVGANMEIEQIDQATVVPRAFMRQFQLTPWRIVDLADPDPQMYANFHTGSPVALANYSSPELDHLLEHARTTADIAARTEDYCAISRLINQEAIWFWTFQNTYYAISSAKLKDLPKIYGGVIDVSNVWME</sequence>
<dbReference type="Gene3D" id="3.10.105.10">
    <property type="entry name" value="Dipeptide-binding Protein, Domain 3"/>
    <property type="match status" value="1"/>
</dbReference>
<evidence type="ECO:0000259" key="5">
    <source>
        <dbReference type="Pfam" id="PF00496"/>
    </source>
</evidence>
<comment type="similarity">
    <text evidence="2">Belongs to the bacterial solute-binding protein 5 family.</text>
</comment>
<evidence type="ECO:0000256" key="2">
    <source>
        <dbReference type="ARBA" id="ARBA00005695"/>
    </source>
</evidence>
<gene>
    <name evidence="6" type="ORF">SAMN05444169_4414</name>
</gene>
<dbReference type="PANTHER" id="PTHR30290">
    <property type="entry name" value="PERIPLASMIC BINDING COMPONENT OF ABC TRANSPORTER"/>
    <property type="match status" value="1"/>
</dbReference>
<evidence type="ECO:0000256" key="1">
    <source>
        <dbReference type="ARBA" id="ARBA00004418"/>
    </source>
</evidence>
<dbReference type="AlphaFoldDB" id="A0A1M5N659"/>
<feature type="chain" id="PRO_5012341430" evidence="4">
    <location>
        <begin position="31"/>
        <end position="513"/>
    </location>
</feature>
<dbReference type="InterPro" id="IPR030678">
    <property type="entry name" value="Peptide/Ni-bd"/>
</dbReference>
<name>A0A1M5N659_9BRAD</name>
<dbReference type="GO" id="GO:0043190">
    <property type="term" value="C:ATP-binding cassette (ABC) transporter complex"/>
    <property type="evidence" value="ECO:0007669"/>
    <property type="project" value="InterPro"/>
</dbReference>
<evidence type="ECO:0000256" key="4">
    <source>
        <dbReference type="SAM" id="SignalP"/>
    </source>
</evidence>
<dbReference type="OrthoDB" id="9803988at2"/>
<dbReference type="GO" id="GO:0015833">
    <property type="term" value="P:peptide transport"/>
    <property type="evidence" value="ECO:0007669"/>
    <property type="project" value="TreeGrafter"/>
</dbReference>
<organism evidence="6 7">
    <name type="scientific">Bradyrhizobium erythrophlei</name>
    <dbReference type="NCBI Taxonomy" id="1437360"/>
    <lineage>
        <taxon>Bacteria</taxon>
        <taxon>Pseudomonadati</taxon>
        <taxon>Pseudomonadota</taxon>
        <taxon>Alphaproteobacteria</taxon>
        <taxon>Hyphomicrobiales</taxon>
        <taxon>Nitrobacteraceae</taxon>
        <taxon>Bradyrhizobium</taxon>
    </lineage>
</organism>
<dbReference type="InterPro" id="IPR000914">
    <property type="entry name" value="SBP_5_dom"/>
</dbReference>
<dbReference type="Pfam" id="PF00496">
    <property type="entry name" value="SBP_bac_5"/>
    <property type="match status" value="1"/>
</dbReference>
<reference evidence="6 7" key="1">
    <citation type="submission" date="2016-11" db="EMBL/GenBank/DDBJ databases">
        <authorList>
            <person name="Jaros S."/>
            <person name="Januszkiewicz K."/>
            <person name="Wedrychowicz H."/>
        </authorList>
    </citation>
    <scope>NUCLEOTIDE SEQUENCE [LARGE SCALE GENOMIC DNA]</scope>
    <source>
        <strain evidence="6 7">GAS242</strain>
    </source>
</reference>
<dbReference type="PANTHER" id="PTHR30290:SF38">
    <property type="entry name" value="D,D-DIPEPTIDE-BINDING PERIPLASMIC PROTEIN DDPA-RELATED"/>
    <property type="match status" value="1"/>
</dbReference>
<accession>A0A1M5N659</accession>
<protein>
    <submittedName>
        <fullName evidence="6">4-phytase / acid phosphatase/peptide/nickel transport system substrate-binding protein</fullName>
    </submittedName>
</protein>
<dbReference type="Gene3D" id="3.40.190.10">
    <property type="entry name" value="Periplasmic binding protein-like II"/>
    <property type="match status" value="1"/>
</dbReference>
<dbReference type="Proteomes" id="UP000190675">
    <property type="component" value="Chromosome I"/>
</dbReference>
<feature type="signal peptide" evidence="4">
    <location>
        <begin position="1"/>
        <end position="30"/>
    </location>
</feature>
<keyword evidence="3 4" id="KW-0732">Signal</keyword>
<dbReference type="Gene3D" id="3.90.76.10">
    <property type="entry name" value="Dipeptide-binding Protein, Domain 1"/>
    <property type="match status" value="1"/>
</dbReference>
<evidence type="ECO:0000256" key="3">
    <source>
        <dbReference type="ARBA" id="ARBA00022729"/>
    </source>
</evidence>
<evidence type="ECO:0000313" key="6">
    <source>
        <dbReference type="EMBL" id="SHG84483.1"/>
    </source>
</evidence>
<dbReference type="PIRSF" id="PIRSF002741">
    <property type="entry name" value="MppA"/>
    <property type="match status" value="1"/>
</dbReference>
<dbReference type="EMBL" id="LT670818">
    <property type="protein sequence ID" value="SHG84483.1"/>
    <property type="molecule type" value="Genomic_DNA"/>
</dbReference>
<comment type="subcellular location">
    <subcellularLocation>
        <location evidence="1">Periplasm</location>
    </subcellularLocation>
</comment>
<dbReference type="InterPro" id="IPR039424">
    <property type="entry name" value="SBP_5"/>
</dbReference>
<proteinExistence type="inferred from homology"/>
<dbReference type="RefSeq" id="WP_079567755.1">
    <property type="nucleotide sequence ID" value="NZ_LT670818.1"/>
</dbReference>
<dbReference type="GO" id="GO:0030288">
    <property type="term" value="C:outer membrane-bounded periplasmic space"/>
    <property type="evidence" value="ECO:0007669"/>
    <property type="project" value="UniProtKB-ARBA"/>
</dbReference>